<comment type="caution">
    <text evidence="2">The sequence shown here is derived from an EMBL/GenBank/DDBJ whole genome shotgun (WGS) entry which is preliminary data.</text>
</comment>
<protein>
    <submittedName>
        <fullName evidence="2">Dinitrogenase iron-molybdenum cofactor</fullName>
    </submittedName>
</protein>
<evidence type="ECO:0000313" key="2">
    <source>
        <dbReference type="EMBL" id="SPT52547.1"/>
    </source>
</evidence>
<keyword evidence="3" id="KW-1185">Reference proteome</keyword>
<dbReference type="RefSeq" id="WP_111835540.1">
    <property type="nucleotide sequence ID" value="NZ_UAPQ01000001.1"/>
</dbReference>
<dbReference type="EMBL" id="UAPQ01000001">
    <property type="protein sequence ID" value="SPT52547.1"/>
    <property type="molecule type" value="Genomic_DNA"/>
</dbReference>
<dbReference type="InterPro" id="IPR003731">
    <property type="entry name" value="Di-Nase_FeMo-co_biosynth"/>
</dbReference>
<organism evidence="2 3">
    <name type="scientific">Actinomyces bovis</name>
    <dbReference type="NCBI Taxonomy" id="1658"/>
    <lineage>
        <taxon>Bacteria</taxon>
        <taxon>Bacillati</taxon>
        <taxon>Actinomycetota</taxon>
        <taxon>Actinomycetes</taxon>
        <taxon>Actinomycetales</taxon>
        <taxon>Actinomycetaceae</taxon>
        <taxon>Actinomyces</taxon>
    </lineage>
</organism>
<reference evidence="2 3" key="1">
    <citation type="submission" date="2018-06" db="EMBL/GenBank/DDBJ databases">
        <authorList>
            <consortium name="Pathogen Informatics"/>
            <person name="Doyle S."/>
        </authorList>
    </citation>
    <scope>NUCLEOTIDE SEQUENCE [LARGE SCALE GENOMIC DNA]</scope>
    <source>
        <strain evidence="2 3">NCTC11535</strain>
    </source>
</reference>
<dbReference type="Proteomes" id="UP000250006">
    <property type="component" value="Unassembled WGS sequence"/>
</dbReference>
<feature type="domain" description="Dinitrogenase iron-molybdenum cofactor biosynthesis" evidence="1">
    <location>
        <begin position="10"/>
        <end position="105"/>
    </location>
</feature>
<evidence type="ECO:0000313" key="3">
    <source>
        <dbReference type="Proteomes" id="UP000250006"/>
    </source>
</evidence>
<proteinExistence type="predicted"/>
<accession>A0ABY1VLJ9</accession>
<dbReference type="Gene3D" id="3.30.420.130">
    <property type="entry name" value="Dinitrogenase iron-molybdenum cofactor biosynthesis domain"/>
    <property type="match status" value="1"/>
</dbReference>
<dbReference type="Pfam" id="PF02579">
    <property type="entry name" value="Nitro_FeMo-Co"/>
    <property type="match status" value="1"/>
</dbReference>
<sequence length="132" mass="14113">MSILVPVTADGQVEARFGRTPLVAIVQMQDGAIVNWTEHAVGWDTAHDSGTEGAHHARIVRFLREQEVDTVVATHMGMGMQRVTGRMGIRLLATDGGPARQAVLEALATPRELPKPTGLPIVPPAEDAGPQH</sequence>
<name>A0ABY1VLJ9_9ACTO</name>
<gene>
    <name evidence="2" type="ORF">NCTC11535_00196</name>
</gene>
<evidence type="ECO:0000259" key="1">
    <source>
        <dbReference type="Pfam" id="PF02579"/>
    </source>
</evidence>
<dbReference type="InterPro" id="IPR036105">
    <property type="entry name" value="DiNase_FeMo-co_biosyn_sf"/>
</dbReference>
<dbReference type="SUPFAM" id="SSF53146">
    <property type="entry name" value="Nitrogenase accessory factor-like"/>
    <property type="match status" value="1"/>
</dbReference>